<feature type="coiled-coil region" evidence="1">
    <location>
        <begin position="23"/>
        <end position="50"/>
    </location>
</feature>
<evidence type="ECO:0000313" key="2">
    <source>
        <dbReference type="Proteomes" id="UP000050741"/>
    </source>
</evidence>
<dbReference type="AlphaFoldDB" id="A0A183BS74"/>
<keyword evidence="1" id="KW-0175">Coiled coil</keyword>
<reference evidence="2" key="2">
    <citation type="submission" date="2014-05" db="EMBL/GenBank/DDBJ databases">
        <title>The genome and life-stage specific transcriptomes of Globodera pallida elucidate key aspects of plant parasitism by a cyst nematode.</title>
        <authorList>
            <person name="Cotton J.A."/>
            <person name="Lilley C.J."/>
            <person name="Jones L.M."/>
            <person name="Kikuchi T."/>
            <person name="Reid A.J."/>
            <person name="Thorpe P."/>
            <person name="Tsai I.J."/>
            <person name="Beasley H."/>
            <person name="Blok V."/>
            <person name="Cock P.J.A."/>
            <person name="Van den Akker S.E."/>
            <person name="Holroyd N."/>
            <person name="Hunt M."/>
            <person name="Mantelin S."/>
            <person name="Naghra H."/>
            <person name="Pain A."/>
            <person name="Palomares-Rius J.E."/>
            <person name="Zarowiecki M."/>
            <person name="Berriman M."/>
            <person name="Jones J.T."/>
            <person name="Urwin P.E."/>
        </authorList>
    </citation>
    <scope>NUCLEOTIDE SEQUENCE [LARGE SCALE GENOMIC DNA]</scope>
    <source>
        <strain evidence="2">Lindley</strain>
    </source>
</reference>
<protein>
    <submittedName>
        <fullName evidence="3">Transmembrane protein</fullName>
    </submittedName>
</protein>
<accession>A0A183BS74</accession>
<organism evidence="2 3">
    <name type="scientific">Globodera pallida</name>
    <name type="common">Potato cyst nematode worm</name>
    <name type="synonym">Heterodera pallida</name>
    <dbReference type="NCBI Taxonomy" id="36090"/>
    <lineage>
        <taxon>Eukaryota</taxon>
        <taxon>Metazoa</taxon>
        <taxon>Ecdysozoa</taxon>
        <taxon>Nematoda</taxon>
        <taxon>Chromadorea</taxon>
        <taxon>Rhabditida</taxon>
        <taxon>Tylenchina</taxon>
        <taxon>Tylenchomorpha</taxon>
        <taxon>Tylenchoidea</taxon>
        <taxon>Heteroderidae</taxon>
        <taxon>Heteroderinae</taxon>
        <taxon>Globodera</taxon>
    </lineage>
</organism>
<keyword evidence="2" id="KW-1185">Reference proteome</keyword>
<dbReference type="Proteomes" id="UP000050741">
    <property type="component" value="Unassembled WGS sequence"/>
</dbReference>
<reference evidence="3" key="3">
    <citation type="submission" date="2016-06" db="UniProtKB">
        <authorList>
            <consortium name="WormBaseParasite"/>
        </authorList>
    </citation>
    <scope>IDENTIFICATION</scope>
</reference>
<name>A0A183BS74_GLOPA</name>
<proteinExistence type="predicted"/>
<sequence>MVVGTAAVFKVYDPMRLYREDLKLGKEELVEKYAEEYSALQEQLRQALRLPRHTGDRATSSQCPNCGT</sequence>
<evidence type="ECO:0000256" key="1">
    <source>
        <dbReference type="SAM" id="Coils"/>
    </source>
</evidence>
<evidence type="ECO:0000313" key="3">
    <source>
        <dbReference type="WBParaSite" id="GPLIN_000346000"/>
    </source>
</evidence>
<reference evidence="2" key="1">
    <citation type="submission" date="2013-12" db="EMBL/GenBank/DDBJ databases">
        <authorList>
            <person name="Aslett M."/>
        </authorList>
    </citation>
    <scope>NUCLEOTIDE SEQUENCE [LARGE SCALE GENOMIC DNA]</scope>
    <source>
        <strain evidence="2">Lindley</strain>
    </source>
</reference>
<dbReference type="WBParaSite" id="GPLIN_000346000">
    <property type="protein sequence ID" value="GPLIN_000346000"/>
    <property type="gene ID" value="GPLIN_000346000"/>
</dbReference>